<organism evidence="3 4">
    <name type="scientific">Amphritea atlantica</name>
    <dbReference type="NCBI Taxonomy" id="355243"/>
    <lineage>
        <taxon>Bacteria</taxon>
        <taxon>Pseudomonadati</taxon>
        <taxon>Pseudomonadota</taxon>
        <taxon>Gammaproteobacteria</taxon>
        <taxon>Oceanospirillales</taxon>
        <taxon>Oceanospirillaceae</taxon>
        <taxon>Amphritea</taxon>
    </lineage>
</organism>
<keyword evidence="2" id="KW-0812">Transmembrane</keyword>
<dbReference type="Proteomes" id="UP000198749">
    <property type="component" value="Unassembled WGS sequence"/>
</dbReference>
<evidence type="ECO:0000313" key="4">
    <source>
        <dbReference type="Proteomes" id="UP000198749"/>
    </source>
</evidence>
<reference evidence="4" key="1">
    <citation type="submission" date="2016-10" db="EMBL/GenBank/DDBJ databases">
        <authorList>
            <person name="Varghese N."/>
            <person name="Submissions S."/>
        </authorList>
    </citation>
    <scope>NUCLEOTIDE SEQUENCE [LARGE SCALE GENOMIC DNA]</scope>
    <source>
        <strain evidence="4">DSM 18887</strain>
    </source>
</reference>
<feature type="transmembrane region" description="Helical" evidence="2">
    <location>
        <begin position="140"/>
        <end position="160"/>
    </location>
</feature>
<evidence type="ECO:0000256" key="2">
    <source>
        <dbReference type="SAM" id="Phobius"/>
    </source>
</evidence>
<keyword evidence="2" id="KW-1133">Transmembrane helix</keyword>
<feature type="transmembrane region" description="Helical" evidence="2">
    <location>
        <begin position="348"/>
        <end position="370"/>
    </location>
</feature>
<feature type="transmembrane region" description="Helical" evidence="2">
    <location>
        <begin position="258"/>
        <end position="284"/>
    </location>
</feature>
<name>A0A1H9CJH4_9GAMM</name>
<accession>A0A1H9CJH4</accession>
<gene>
    <name evidence="3" type="ORF">SAMN03080615_00015</name>
</gene>
<feature type="region of interest" description="Disordered" evidence="1">
    <location>
        <begin position="459"/>
        <end position="483"/>
    </location>
</feature>
<sequence length="483" mass="52276">MPLKTREFGAEQPYWPAGPFKIRLPFIHYRWETPEMIQGLIMFVVGLAMIPLLEKYLGMPYEAALAFTFVAGLGYILPALLGVPLVPGWITPAIPVVLLYLKGFEPGPDAIKAMFALQLEVTFIFLFLGVTRLGSKLVDIIPNSLKSGIIIGAGIAAMMGELKVGGRIDATPVSLIIGSLISAYVLFSLSFKNVVDSNPLAKKIANFGMVPGMILAMVVGWSVGEYPLPDIQWGITHPDFALMWQYLTFTVGFPGWDVFLLAIPTAVIAYVIAFGDIIVGFTLVKRVDHLRSDESIEDSVDRVHLVTAMRNCLHAFLAPWPGLAGPLWTAAHATVAERYAMGRKAMDSIYSGGGTFWLTGLVALFVLPLVTLFKPVLPIALSLTLVLTAYICIMVGMEQLKNSVERGVAGIVAVTLAMPDPKSTVYAVAIGLILYFLIERPKLLGKHNPADEVIFADGEEESQGQAARAAAKEAAAKSPSETV</sequence>
<dbReference type="OrthoDB" id="354989at2"/>
<keyword evidence="4" id="KW-1185">Reference proteome</keyword>
<evidence type="ECO:0000313" key="3">
    <source>
        <dbReference type="EMBL" id="SEQ01355.1"/>
    </source>
</evidence>
<proteinExistence type="predicted"/>
<dbReference type="STRING" id="355243.SAMN03080615_00015"/>
<dbReference type="RefSeq" id="WP_091352293.1">
    <property type="nucleotide sequence ID" value="NZ_AP025284.1"/>
</dbReference>
<dbReference type="AlphaFoldDB" id="A0A1H9CJH4"/>
<dbReference type="EMBL" id="FOGB01000001">
    <property type="protein sequence ID" value="SEQ01355.1"/>
    <property type="molecule type" value="Genomic_DNA"/>
</dbReference>
<feature type="transmembrane region" description="Helical" evidence="2">
    <location>
        <begin position="172"/>
        <end position="192"/>
    </location>
</feature>
<feature type="transmembrane region" description="Helical" evidence="2">
    <location>
        <begin position="65"/>
        <end position="90"/>
    </location>
</feature>
<feature type="transmembrane region" description="Helical" evidence="2">
    <location>
        <begin position="110"/>
        <end position="128"/>
    </location>
</feature>
<feature type="transmembrane region" description="Helical" evidence="2">
    <location>
        <begin position="376"/>
        <end position="396"/>
    </location>
</feature>
<protein>
    <recommendedName>
        <fullName evidence="5">Permease family protein</fullName>
    </recommendedName>
</protein>
<feature type="transmembrane region" description="Helical" evidence="2">
    <location>
        <begin position="36"/>
        <end position="53"/>
    </location>
</feature>
<evidence type="ECO:0008006" key="5">
    <source>
        <dbReference type="Google" id="ProtNLM"/>
    </source>
</evidence>
<keyword evidence="2" id="KW-0472">Membrane</keyword>
<evidence type="ECO:0000256" key="1">
    <source>
        <dbReference type="SAM" id="MobiDB-lite"/>
    </source>
</evidence>
<feature type="transmembrane region" description="Helical" evidence="2">
    <location>
        <begin position="204"/>
        <end position="223"/>
    </location>
</feature>